<protein>
    <submittedName>
        <fullName evidence="1">Uncharacterized protein</fullName>
    </submittedName>
</protein>
<reference evidence="1" key="1">
    <citation type="submission" date="2024-06" db="EMBL/GenBank/DDBJ databases">
        <title>Complete Genome Sequence of mouse commensal type strain Neisseria musculi.</title>
        <authorList>
            <person name="Thapa E."/>
            <person name="Aluvathingal J."/>
            <person name="Nadendla S."/>
            <person name="Mehta A."/>
            <person name="Tettelin H."/>
            <person name="Weyand N.J."/>
        </authorList>
    </citation>
    <scope>NUCLEOTIDE SEQUENCE</scope>
    <source>
        <strain evidence="1">NW831</strain>
    </source>
</reference>
<accession>A0A7H1M8E7</accession>
<evidence type="ECO:0000313" key="2">
    <source>
        <dbReference type="Proteomes" id="UP000516412"/>
    </source>
</evidence>
<dbReference type="AlphaFoldDB" id="A0A7H1M8E7"/>
<sequence>MKRRKRYNPRKHRAYSNTGIPMHILVKAATSKEPVSGEEIASITAPYAAAVEAIRTGTCTEAQFWHLIENHYLYIHLLGVLRGLDKYSDNPETDMLARLEIQTACEDALNKTTQIIDAIGERKKQRGRFIATGPELSHLTQSCEKFKAILGIANYSHYMQAFKNSEPVISDIAYRHNKRIKQEQGK</sequence>
<keyword evidence="2" id="KW-1185">Reference proteome</keyword>
<gene>
    <name evidence="1" type="ORF">H7A79_1649</name>
</gene>
<dbReference type="KEGG" id="nmus:H7A79_1649"/>
<dbReference type="RefSeq" id="WP_187000008.1">
    <property type="nucleotide sequence ID" value="NZ_CP060414.2"/>
</dbReference>
<dbReference type="Proteomes" id="UP000516412">
    <property type="component" value="Chromosome"/>
</dbReference>
<organism evidence="1 2">
    <name type="scientific">Neisseria musculi</name>
    <dbReference type="NCBI Taxonomy" id="1815583"/>
    <lineage>
        <taxon>Bacteria</taxon>
        <taxon>Pseudomonadati</taxon>
        <taxon>Pseudomonadota</taxon>
        <taxon>Betaproteobacteria</taxon>
        <taxon>Neisseriales</taxon>
        <taxon>Neisseriaceae</taxon>
        <taxon>Neisseria</taxon>
    </lineage>
</organism>
<evidence type="ECO:0000313" key="1">
    <source>
        <dbReference type="EMBL" id="QNT57912.1"/>
    </source>
</evidence>
<proteinExistence type="predicted"/>
<dbReference type="EMBL" id="CP060414">
    <property type="protein sequence ID" value="QNT57912.1"/>
    <property type="molecule type" value="Genomic_DNA"/>
</dbReference>
<name>A0A7H1M8E7_9NEIS</name>